<proteinExistence type="predicted"/>
<dbReference type="Proteomes" id="UP000006565">
    <property type="component" value="Chromosome"/>
</dbReference>
<dbReference type="Pfam" id="PF00149">
    <property type="entry name" value="Metallophos"/>
    <property type="match status" value="1"/>
</dbReference>
<dbReference type="GO" id="GO:0016787">
    <property type="term" value="F:hydrolase activity"/>
    <property type="evidence" value="ECO:0007669"/>
    <property type="project" value="InterPro"/>
</dbReference>
<sequence length="214" mass="22869">MMRILVLTDLHGQYGKLNSFLELDPDMVIISGDFTDPDGPFEPALGMLEQIDVPCFAVPGNCDSRETVNYLEDSNAVSLHGSSLELGKITLVGIGGSNPTPFGTPFELSEEEIDEILTKAKKGTKNNVHNILVCHAPPEGTLDSVGDANVGSSSIRKHMKGFDLVCCGHIHDDLGIKEVDGTVIVNPGPAFEGKCAIVTLGDEPKDIRVEILSV</sequence>
<evidence type="ECO:0000313" key="2">
    <source>
        <dbReference type="EMBL" id="ADN36828.1"/>
    </source>
</evidence>
<dbReference type="EMBL" id="CP002117">
    <property type="protein sequence ID" value="ADN36828.1"/>
    <property type="molecule type" value="Genomic_DNA"/>
</dbReference>
<evidence type="ECO:0000313" key="3">
    <source>
        <dbReference type="Proteomes" id="UP000006565"/>
    </source>
</evidence>
<feature type="domain" description="Calcineurin-like phosphoesterase" evidence="1">
    <location>
        <begin position="2"/>
        <end position="172"/>
    </location>
</feature>
<dbReference type="InterPro" id="IPR029052">
    <property type="entry name" value="Metallo-depent_PP-like"/>
</dbReference>
<protein>
    <submittedName>
        <fullName evidence="2">Metallophosphoesterase</fullName>
    </submittedName>
</protein>
<dbReference type="PANTHER" id="PTHR37523">
    <property type="entry name" value="METALLOPHOSPHOESTERASE"/>
    <property type="match status" value="1"/>
</dbReference>
<dbReference type="STRING" id="679926.Mpet_2080"/>
<dbReference type="RefSeq" id="WP_013330005.1">
    <property type="nucleotide sequence ID" value="NC_014507.1"/>
</dbReference>
<dbReference type="GeneID" id="9744561"/>
<accession>E1RJU4</accession>
<dbReference type="HOGENOM" id="CLU_041441_5_0_2"/>
<dbReference type="Gene3D" id="3.60.21.10">
    <property type="match status" value="1"/>
</dbReference>
<name>E1RJU4_METP4</name>
<dbReference type="OrthoDB" id="50367at2157"/>
<evidence type="ECO:0000259" key="1">
    <source>
        <dbReference type="Pfam" id="PF00149"/>
    </source>
</evidence>
<gene>
    <name evidence="2" type="ordered locus">Mpet_2080</name>
</gene>
<dbReference type="InterPro" id="IPR004843">
    <property type="entry name" value="Calcineurin-like_PHP"/>
</dbReference>
<dbReference type="KEGG" id="mpi:Mpet_2080"/>
<organism evidence="2 3">
    <name type="scientific">Methanolacinia petrolearia (strain DSM 11571 / OCM 486 / SEBR 4847)</name>
    <name type="common">Methanoplanus petrolearius</name>
    <dbReference type="NCBI Taxonomy" id="679926"/>
    <lineage>
        <taxon>Archaea</taxon>
        <taxon>Methanobacteriati</taxon>
        <taxon>Methanobacteriota</taxon>
        <taxon>Stenosarchaea group</taxon>
        <taxon>Methanomicrobia</taxon>
        <taxon>Methanomicrobiales</taxon>
        <taxon>Methanomicrobiaceae</taxon>
        <taxon>Methanolacinia</taxon>
    </lineage>
</organism>
<dbReference type="AlphaFoldDB" id="E1RJU4"/>
<keyword evidence="3" id="KW-1185">Reference proteome</keyword>
<dbReference type="PANTHER" id="PTHR37523:SF1">
    <property type="entry name" value="CALCINEURIN-LIKE PHOSPHOESTERASE DOMAIN-CONTAINING PROTEIN"/>
    <property type="match status" value="1"/>
</dbReference>
<reference evidence="2 3" key="1">
    <citation type="journal article" date="2010" name="Stand. Genomic Sci.">
        <title>Complete genome sequence of Methanoplanus petrolearius type strain (SEBR 4847).</title>
        <authorList>
            <person name="Brambilla E."/>
            <person name="Djao O.D."/>
            <person name="Daligault H."/>
            <person name="Lapidus A."/>
            <person name="Lucas S."/>
            <person name="Hammon N."/>
            <person name="Nolan M."/>
            <person name="Tice H."/>
            <person name="Cheng J.F."/>
            <person name="Han C."/>
            <person name="Tapia R."/>
            <person name="Goodwin L."/>
            <person name="Pitluck S."/>
            <person name="Liolios K."/>
            <person name="Ivanova N."/>
            <person name="Mavromatis K."/>
            <person name="Mikhailova N."/>
            <person name="Pati A."/>
            <person name="Chen A."/>
            <person name="Palaniappan K."/>
            <person name="Land M."/>
            <person name="Hauser L."/>
            <person name="Chang Y.J."/>
            <person name="Jeffries C.D."/>
            <person name="Rohde M."/>
            <person name="Spring S."/>
            <person name="Sikorski J."/>
            <person name="Goker M."/>
            <person name="Woyke T."/>
            <person name="Bristow J."/>
            <person name="Eisen J.A."/>
            <person name="Markowitz V."/>
            <person name="Hugenholtz P."/>
            <person name="Kyrpides N.C."/>
            <person name="Klenk H.P."/>
        </authorList>
    </citation>
    <scope>NUCLEOTIDE SEQUENCE [LARGE SCALE GENOMIC DNA]</scope>
    <source>
        <strain evidence="3">DSM 11571 / OCM 486 / SEBR 4847</strain>
    </source>
</reference>
<dbReference type="eggNOG" id="arCOG01145">
    <property type="taxonomic scope" value="Archaea"/>
</dbReference>
<dbReference type="SUPFAM" id="SSF56300">
    <property type="entry name" value="Metallo-dependent phosphatases"/>
    <property type="match status" value="1"/>
</dbReference>